<dbReference type="AlphaFoldDB" id="X0UJV6"/>
<evidence type="ECO:0000313" key="1">
    <source>
        <dbReference type="EMBL" id="GAF88785.1"/>
    </source>
</evidence>
<sequence>MSSAILRRIMNIKAVSICLVLSVVGCNGTGTVTNGQAKAPRYKSAYPHLGLVTIYDGVIETMAGKVFKGEKERSRKHKAALLAYIRKVQPFEEFEADMLRKFELLKKGRDNEKLRETEEYRSEFTVCANVSMAMAMMLGSNCIDVYMRKHVHPDKLTAGLFKLSDNYDDDVTISWIGSEVTIGDFNKAMKTEIFQFQKGDRIYSYNSQPFSWKQMFGRRGYAVFRDGKLIERFITMMN</sequence>
<comment type="caution">
    <text evidence="1">The sequence shown here is derived from an EMBL/GenBank/DDBJ whole genome shotgun (WGS) entry which is preliminary data.</text>
</comment>
<proteinExistence type="predicted"/>
<dbReference type="EMBL" id="BARS01010017">
    <property type="protein sequence ID" value="GAF88785.1"/>
    <property type="molecule type" value="Genomic_DNA"/>
</dbReference>
<gene>
    <name evidence="1" type="ORF">S01H1_18694</name>
</gene>
<organism evidence="1">
    <name type="scientific">marine sediment metagenome</name>
    <dbReference type="NCBI Taxonomy" id="412755"/>
    <lineage>
        <taxon>unclassified sequences</taxon>
        <taxon>metagenomes</taxon>
        <taxon>ecological metagenomes</taxon>
    </lineage>
</organism>
<protein>
    <recommendedName>
        <fullName evidence="2">Lipoprotein</fullName>
    </recommendedName>
</protein>
<dbReference type="PROSITE" id="PS51257">
    <property type="entry name" value="PROKAR_LIPOPROTEIN"/>
    <property type="match status" value="1"/>
</dbReference>
<accession>X0UJV6</accession>
<evidence type="ECO:0008006" key="2">
    <source>
        <dbReference type="Google" id="ProtNLM"/>
    </source>
</evidence>
<name>X0UJV6_9ZZZZ</name>
<reference evidence="1" key="1">
    <citation type="journal article" date="2014" name="Front. Microbiol.">
        <title>High frequency of phylogenetically diverse reductive dehalogenase-homologous genes in deep subseafloor sedimentary metagenomes.</title>
        <authorList>
            <person name="Kawai M."/>
            <person name="Futagami T."/>
            <person name="Toyoda A."/>
            <person name="Takaki Y."/>
            <person name="Nishi S."/>
            <person name="Hori S."/>
            <person name="Arai W."/>
            <person name="Tsubouchi T."/>
            <person name="Morono Y."/>
            <person name="Uchiyama I."/>
            <person name="Ito T."/>
            <person name="Fujiyama A."/>
            <person name="Inagaki F."/>
            <person name="Takami H."/>
        </authorList>
    </citation>
    <scope>NUCLEOTIDE SEQUENCE</scope>
    <source>
        <strain evidence="1">Expedition CK06-06</strain>
    </source>
</reference>